<dbReference type="PANTHER" id="PTHR36919:SF2">
    <property type="entry name" value="BLL6627 PROTEIN"/>
    <property type="match status" value="1"/>
</dbReference>
<feature type="domain" description="DUF2147" evidence="1">
    <location>
        <begin position="50"/>
        <end position="166"/>
    </location>
</feature>
<dbReference type="Proteomes" id="UP000527143">
    <property type="component" value="Unassembled WGS sequence"/>
</dbReference>
<protein>
    <submittedName>
        <fullName evidence="2">Uncharacterized protein (DUF2147 family)</fullName>
    </submittedName>
</protein>
<accession>A0A840YTA6</accession>
<evidence type="ECO:0000259" key="1">
    <source>
        <dbReference type="Pfam" id="PF09917"/>
    </source>
</evidence>
<dbReference type="RefSeq" id="WP_246352597.1">
    <property type="nucleotide sequence ID" value="NZ_JACIJF010000032.1"/>
</dbReference>
<evidence type="ECO:0000313" key="3">
    <source>
        <dbReference type="Proteomes" id="UP000527143"/>
    </source>
</evidence>
<proteinExistence type="predicted"/>
<dbReference type="Pfam" id="PF09917">
    <property type="entry name" value="DUF2147"/>
    <property type="match status" value="1"/>
</dbReference>
<name>A0A840YTA6_9SPHN</name>
<dbReference type="PANTHER" id="PTHR36919">
    <property type="entry name" value="BLR1215 PROTEIN"/>
    <property type="match status" value="1"/>
</dbReference>
<dbReference type="EMBL" id="JACIJF010000032">
    <property type="protein sequence ID" value="MBB5712951.1"/>
    <property type="molecule type" value="Genomic_DNA"/>
</dbReference>
<gene>
    <name evidence="2" type="ORF">FHT02_004213</name>
</gene>
<comment type="caution">
    <text evidence="2">The sequence shown here is derived from an EMBL/GenBank/DDBJ whole genome shotgun (WGS) entry which is preliminary data.</text>
</comment>
<dbReference type="Gene3D" id="2.40.128.520">
    <property type="match status" value="1"/>
</dbReference>
<organism evidence="2 3">
    <name type="scientific">Sphingomonas xinjiangensis</name>
    <dbReference type="NCBI Taxonomy" id="643568"/>
    <lineage>
        <taxon>Bacteria</taxon>
        <taxon>Pseudomonadati</taxon>
        <taxon>Pseudomonadota</taxon>
        <taxon>Alphaproteobacteria</taxon>
        <taxon>Sphingomonadales</taxon>
        <taxon>Sphingomonadaceae</taxon>
        <taxon>Sphingomonas</taxon>
    </lineage>
</organism>
<reference evidence="2 3" key="1">
    <citation type="submission" date="2020-08" db="EMBL/GenBank/DDBJ databases">
        <title>Genomic Encyclopedia of Type Strains, Phase IV (KMG-IV): sequencing the most valuable type-strain genomes for metagenomic binning, comparative biology and taxonomic classification.</title>
        <authorList>
            <person name="Goeker M."/>
        </authorList>
    </citation>
    <scope>NUCLEOTIDE SEQUENCE [LARGE SCALE GENOMIC DNA]</scope>
    <source>
        <strain evidence="2 3">DSM 26736</strain>
    </source>
</reference>
<dbReference type="AlphaFoldDB" id="A0A840YTA6"/>
<sequence length="169" mass="18198">MIACLRSNFFEETTMLKTVMAPLLLGALASSGTGISAASAQVAAASPLVGVWHAQDGSLKIEMFDAGGSYSGRRLYGRRVMEADGRSFTRDVHNPDPALRARSLQNVMVVKGLKWNPGSRRWEGGSLYDGSSGRTYSAHVELENGKMELRGYVGSPMLGRTVIFNRVAG</sequence>
<evidence type="ECO:0000313" key="2">
    <source>
        <dbReference type="EMBL" id="MBB5712951.1"/>
    </source>
</evidence>
<keyword evidence="3" id="KW-1185">Reference proteome</keyword>
<dbReference type="InterPro" id="IPR019223">
    <property type="entry name" value="DUF2147"/>
</dbReference>